<dbReference type="InterPro" id="IPR008999">
    <property type="entry name" value="Actin-crosslinking"/>
</dbReference>
<dbReference type="Gene3D" id="2.80.10.50">
    <property type="match status" value="1"/>
</dbReference>
<keyword evidence="9" id="KW-1185">Reference proteome</keyword>
<comment type="similarity">
    <text evidence="1 4">Belongs to the glycosyl hydrolase 5 (cellulase A) family.</text>
</comment>
<dbReference type="InterPro" id="IPR057232">
    <property type="entry name" value="DUF7910"/>
</dbReference>
<dbReference type="Pfam" id="PF00150">
    <property type="entry name" value="Cellulase"/>
    <property type="match status" value="1"/>
</dbReference>
<dbReference type="GO" id="GO:0000272">
    <property type="term" value="P:polysaccharide catabolic process"/>
    <property type="evidence" value="ECO:0007669"/>
    <property type="project" value="InterPro"/>
</dbReference>
<feature type="domain" description="DUF7910" evidence="7">
    <location>
        <begin position="55"/>
        <end position="185"/>
    </location>
</feature>
<proteinExistence type="inferred from homology"/>
<dbReference type="GO" id="GO:0007163">
    <property type="term" value="P:establishment or maintenance of cell polarity"/>
    <property type="evidence" value="ECO:0000318"/>
    <property type="project" value="GO_Central"/>
</dbReference>
<dbReference type="KEGG" id="smo:SELMODRAFT_404183"/>
<name>D8QUI8_SELML</name>
<dbReference type="InterPro" id="IPR010431">
    <property type="entry name" value="Fascin"/>
</dbReference>
<dbReference type="SUPFAM" id="SSF50405">
    <property type="entry name" value="Actin-crosslinking proteins"/>
    <property type="match status" value="1"/>
</dbReference>
<dbReference type="GO" id="GO:0004553">
    <property type="term" value="F:hydrolase activity, hydrolyzing O-glycosyl compounds"/>
    <property type="evidence" value="ECO:0007669"/>
    <property type="project" value="InterPro"/>
</dbReference>
<keyword evidence="3 4" id="KW-0326">Glycosidase</keyword>
<dbReference type="EMBL" id="GL377567">
    <property type="protein sequence ID" value="EFJ35881.1"/>
    <property type="molecule type" value="Genomic_DNA"/>
</dbReference>
<evidence type="ECO:0000256" key="2">
    <source>
        <dbReference type="ARBA" id="ARBA00022801"/>
    </source>
</evidence>
<evidence type="ECO:0000256" key="4">
    <source>
        <dbReference type="RuleBase" id="RU361153"/>
    </source>
</evidence>
<keyword evidence="2 4" id="KW-0378">Hydrolase</keyword>
<sequence>MPRPCFLLAIALFSAVSTSATTNNATRVRSVSLGGWLVIEKWIKPSLFDGIVEPDLLDGTLVTFKSLVLGTYVTAANGGGSDVTANGTSASDWQTFKLWRVSSTLFQFRVSNNQFISAPDSSVSATVDSPGQSETFEISRNGGLVMLRAPNGMYLQANESSRLTADYNGTLGWSSDNPAVFNMTVNTVLGGEFQLANGYDKEDAQTVFKKHRESFITQDDFKFLAANAINNVRIPIGWWIAYDPEPPFPFVSGSLEALDNAFTWAENTGISVLVDLHAAPGSQSQWQHCGTRDGVSEWAKANTSYISDTLSVIEFLTSRYASHSAFFGIELLNEPTQQHVPLDVLRNYYVAGYSRVRKYSSSCFVIICQLIGANPSILVDFMAPSDGYTNVALDVHWYNLFENRFVNTTAQWNIDYILNQRNSDLQKLNNANGPLILVGEWTNEWDVQGATMSDYRNFGAAQLKVFGNASLGWSYWGLKSKDLHWDFERTVEKGLLTRQSNGQWP</sequence>
<feature type="domain" description="Glycoside hydrolase family 5" evidence="6">
    <location>
        <begin position="214"/>
        <end position="481"/>
    </location>
</feature>
<evidence type="ECO:0000256" key="1">
    <source>
        <dbReference type="ARBA" id="ARBA00005641"/>
    </source>
</evidence>
<dbReference type="GO" id="GO:0015629">
    <property type="term" value="C:actin cytoskeleton"/>
    <property type="evidence" value="ECO:0000318"/>
    <property type="project" value="GO_Central"/>
</dbReference>
<dbReference type="InterPro" id="IPR017853">
    <property type="entry name" value="GH"/>
</dbReference>
<dbReference type="InterPro" id="IPR001547">
    <property type="entry name" value="Glyco_hydro_5"/>
</dbReference>
<dbReference type="PANTHER" id="PTHR10551">
    <property type="entry name" value="FASCIN"/>
    <property type="match status" value="1"/>
</dbReference>
<accession>D8QUI8</accession>
<dbReference type="InParanoid" id="D8QUI8"/>
<dbReference type="STRING" id="88036.D8QUI8"/>
<dbReference type="Pfam" id="PF25490">
    <property type="entry name" value="DUF7910"/>
    <property type="match status" value="1"/>
</dbReference>
<dbReference type="GO" id="GO:0051017">
    <property type="term" value="P:actin filament bundle assembly"/>
    <property type="evidence" value="ECO:0000318"/>
    <property type="project" value="GO_Central"/>
</dbReference>
<dbReference type="PANTHER" id="PTHR10551:SF9">
    <property type="entry name" value="FASCIN-2"/>
    <property type="match status" value="1"/>
</dbReference>
<dbReference type="eggNOG" id="ENOG502QPYU">
    <property type="taxonomic scope" value="Eukaryota"/>
</dbReference>
<evidence type="ECO:0000313" key="8">
    <source>
        <dbReference type="EMBL" id="EFJ35881.1"/>
    </source>
</evidence>
<protein>
    <recommendedName>
        <fullName evidence="10">Mannan endo-1,4-beta-mannosidase</fullName>
    </recommendedName>
</protein>
<gene>
    <name evidence="8" type="ORF">SELMODRAFT_404183</name>
</gene>
<reference evidence="8 9" key="1">
    <citation type="journal article" date="2011" name="Science">
        <title>The Selaginella genome identifies genetic changes associated with the evolution of vascular plants.</title>
        <authorList>
            <person name="Banks J.A."/>
            <person name="Nishiyama T."/>
            <person name="Hasebe M."/>
            <person name="Bowman J.L."/>
            <person name="Gribskov M."/>
            <person name="dePamphilis C."/>
            <person name="Albert V.A."/>
            <person name="Aono N."/>
            <person name="Aoyama T."/>
            <person name="Ambrose B.A."/>
            <person name="Ashton N.W."/>
            <person name="Axtell M.J."/>
            <person name="Barker E."/>
            <person name="Barker M.S."/>
            <person name="Bennetzen J.L."/>
            <person name="Bonawitz N.D."/>
            <person name="Chapple C."/>
            <person name="Cheng C."/>
            <person name="Correa L.G."/>
            <person name="Dacre M."/>
            <person name="DeBarry J."/>
            <person name="Dreyer I."/>
            <person name="Elias M."/>
            <person name="Engstrom E.M."/>
            <person name="Estelle M."/>
            <person name="Feng L."/>
            <person name="Finet C."/>
            <person name="Floyd S.K."/>
            <person name="Frommer W.B."/>
            <person name="Fujita T."/>
            <person name="Gramzow L."/>
            <person name="Gutensohn M."/>
            <person name="Harholt J."/>
            <person name="Hattori M."/>
            <person name="Heyl A."/>
            <person name="Hirai T."/>
            <person name="Hiwatashi Y."/>
            <person name="Ishikawa M."/>
            <person name="Iwata M."/>
            <person name="Karol K.G."/>
            <person name="Koehler B."/>
            <person name="Kolukisaoglu U."/>
            <person name="Kubo M."/>
            <person name="Kurata T."/>
            <person name="Lalonde S."/>
            <person name="Li K."/>
            <person name="Li Y."/>
            <person name="Litt A."/>
            <person name="Lyons E."/>
            <person name="Manning G."/>
            <person name="Maruyama T."/>
            <person name="Michael T.P."/>
            <person name="Mikami K."/>
            <person name="Miyazaki S."/>
            <person name="Morinaga S."/>
            <person name="Murata T."/>
            <person name="Mueller-Roeber B."/>
            <person name="Nelson D.R."/>
            <person name="Obara M."/>
            <person name="Oguri Y."/>
            <person name="Olmstead R.G."/>
            <person name="Onodera N."/>
            <person name="Petersen B.L."/>
            <person name="Pils B."/>
            <person name="Prigge M."/>
            <person name="Rensing S.A."/>
            <person name="Riano-Pachon D.M."/>
            <person name="Roberts A.W."/>
            <person name="Sato Y."/>
            <person name="Scheller H.V."/>
            <person name="Schulz B."/>
            <person name="Schulz C."/>
            <person name="Shakirov E.V."/>
            <person name="Shibagaki N."/>
            <person name="Shinohara N."/>
            <person name="Shippen D.E."/>
            <person name="Soerensen I."/>
            <person name="Sotooka R."/>
            <person name="Sugimoto N."/>
            <person name="Sugita M."/>
            <person name="Sumikawa N."/>
            <person name="Tanurdzic M."/>
            <person name="Theissen G."/>
            <person name="Ulvskov P."/>
            <person name="Wakazuki S."/>
            <person name="Weng J.K."/>
            <person name="Willats W.W."/>
            <person name="Wipf D."/>
            <person name="Wolf P.G."/>
            <person name="Yang L."/>
            <person name="Zimmer A.D."/>
            <person name="Zhu Q."/>
            <person name="Mitros T."/>
            <person name="Hellsten U."/>
            <person name="Loque D."/>
            <person name="Otillar R."/>
            <person name="Salamov A."/>
            <person name="Schmutz J."/>
            <person name="Shapiro H."/>
            <person name="Lindquist E."/>
            <person name="Lucas S."/>
            <person name="Rokhsar D."/>
            <person name="Grigoriev I.V."/>
        </authorList>
    </citation>
    <scope>NUCLEOTIDE SEQUENCE [LARGE SCALE GENOMIC DNA]</scope>
</reference>
<evidence type="ECO:0000313" key="9">
    <source>
        <dbReference type="Proteomes" id="UP000001514"/>
    </source>
</evidence>
<dbReference type="AlphaFoldDB" id="D8QUI8"/>
<feature type="signal peptide" evidence="5">
    <location>
        <begin position="1"/>
        <end position="20"/>
    </location>
</feature>
<dbReference type="GO" id="GO:0005737">
    <property type="term" value="C:cytoplasm"/>
    <property type="evidence" value="ECO:0000318"/>
    <property type="project" value="GO_Central"/>
</dbReference>
<dbReference type="SUPFAM" id="SSF51445">
    <property type="entry name" value="(Trans)glycosidases"/>
    <property type="match status" value="1"/>
</dbReference>
<dbReference type="OMA" id="WDHSASR"/>
<dbReference type="GO" id="GO:0016477">
    <property type="term" value="P:cell migration"/>
    <property type="evidence" value="ECO:0000318"/>
    <property type="project" value="GO_Central"/>
</dbReference>
<dbReference type="HOGENOM" id="CLU_004624_3_1_1"/>
<keyword evidence="5" id="KW-0732">Signal</keyword>
<evidence type="ECO:0000259" key="7">
    <source>
        <dbReference type="Pfam" id="PF25490"/>
    </source>
</evidence>
<dbReference type="Gene3D" id="3.20.20.80">
    <property type="entry name" value="Glycosidases"/>
    <property type="match status" value="1"/>
</dbReference>
<dbReference type="GO" id="GO:0051015">
    <property type="term" value="F:actin filament binding"/>
    <property type="evidence" value="ECO:0000318"/>
    <property type="project" value="GO_Central"/>
</dbReference>
<evidence type="ECO:0000256" key="5">
    <source>
        <dbReference type="SAM" id="SignalP"/>
    </source>
</evidence>
<dbReference type="Gramene" id="EFJ35881">
    <property type="protein sequence ID" value="EFJ35881"/>
    <property type="gene ID" value="SELMODRAFT_404183"/>
</dbReference>
<dbReference type="Proteomes" id="UP000001514">
    <property type="component" value="Unassembled WGS sequence"/>
</dbReference>
<evidence type="ECO:0000259" key="6">
    <source>
        <dbReference type="Pfam" id="PF00150"/>
    </source>
</evidence>
<evidence type="ECO:0008006" key="10">
    <source>
        <dbReference type="Google" id="ProtNLM"/>
    </source>
</evidence>
<dbReference type="CDD" id="cd00257">
    <property type="entry name" value="beta-trefoil_FSCN-like"/>
    <property type="match status" value="1"/>
</dbReference>
<feature type="chain" id="PRO_5003121235" description="Mannan endo-1,4-beta-mannosidase" evidence="5">
    <location>
        <begin position="21"/>
        <end position="505"/>
    </location>
</feature>
<organism evidence="9">
    <name type="scientific">Selaginella moellendorffii</name>
    <name type="common">Spikemoss</name>
    <dbReference type="NCBI Taxonomy" id="88036"/>
    <lineage>
        <taxon>Eukaryota</taxon>
        <taxon>Viridiplantae</taxon>
        <taxon>Streptophyta</taxon>
        <taxon>Embryophyta</taxon>
        <taxon>Tracheophyta</taxon>
        <taxon>Lycopodiopsida</taxon>
        <taxon>Selaginellales</taxon>
        <taxon>Selaginellaceae</taxon>
        <taxon>Selaginella</taxon>
    </lineage>
</organism>
<evidence type="ECO:0000256" key="3">
    <source>
        <dbReference type="ARBA" id="ARBA00023295"/>
    </source>
</evidence>